<proteinExistence type="predicted"/>
<name>A0A1S3YEE4_TOBAC</name>
<dbReference type="RefSeq" id="XP_016450504.1">
    <property type="nucleotide sequence ID" value="XM_016595018.2"/>
</dbReference>
<dbReference type="PANTHER" id="PTHR37710">
    <property type="entry name" value="TRANSMEMBRANE PROTEIN"/>
    <property type="match status" value="1"/>
</dbReference>
<dbReference type="RefSeq" id="XP_016450504.1">
    <property type="nucleotide sequence ID" value="XM_016595018.1"/>
</dbReference>
<protein>
    <submittedName>
        <fullName evidence="2">Uncharacterized protein LOC107775298</fullName>
    </submittedName>
</protein>
<dbReference type="Proteomes" id="UP000790787">
    <property type="component" value="Chromosome 12"/>
</dbReference>
<reference evidence="1" key="1">
    <citation type="journal article" date="2014" name="Nat. Commun.">
        <title>The tobacco genome sequence and its comparison with those of tomato and potato.</title>
        <authorList>
            <person name="Sierro N."/>
            <person name="Battey J.N."/>
            <person name="Ouadi S."/>
            <person name="Bakaher N."/>
            <person name="Bovet L."/>
            <person name="Willig A."/>
            <person name="Goepfert S."/>
            <person name="Peitsch M.C."/>
            <person name="Ivanov N.V."/>
        </authorList>
    </citation>
    <scope>NUCLEOTIDE SEQUENCE [LARGE SCALE GENOMIC DNA]</scope>
</reference>
<accession>A0A1S3YEE4</accession>
<dbReference type="GeneID" id="107775298"/>
<organism evidence="1 2">
    <name type="scientific">Nicotiana tabacum</name>
    <name type="common">Common tobacco</name>
    <dbReference type="NCBI Taxonomy" id="4097"/>
    <lineage>
        <taxon>Eukaryota</taxon>
        <taxon>Viridiplantae</taxon>
        <taxon>Streptophyta</taxon>
        <taxon>Embryophyta</taxon>
        <taxon>Tracheophyta</taxon>
        <taxon>Spermatophyta</taxon>
        <taxon>Magnoliopsida</taxon>
        <taxon>eudicotyledons</taxon>
        <taxon>Gunneridae</taxon>
        <taxon>Pentapetalae</taxon>
        <taxon>asterids</taxon>
        <taxon>lamiids</taxon>
        <taxon>Solanales</taxon>
        <taxon>Solanaceae</taxon>
        <taxon>Nicotianoideae</taxon>
        <taxon>Nicotianeae</taxon>
        <taxon>Nicotiana</taxon>
    </lineage>
</organism>
<sequence length="301" mass="34299">MKILNFVWRITERIVKCSVSFTSKGSNSESKKMPRRRPLYTCVASIFAIIHIACKKTEDFNGPIRSIIDKIAICTSYVMPILYTMQFQWLLVVSFVDNCILTSEIIVEKLFPPVSRVFDKMDELAYVAESLPGKFDDSMEKLPIFIHQVPFLDWALFQLIAWLNFWISCLTHWGSRNAREKEITIDVNHNDQYLQQESTVKSDLPAKLFNQWPNTDSSHVQIMANEKSECGVDEKKVTESEIQAFVEAISPASSSTCDPFEDAISSPMFGSHEDISKTIGISMSKTDIGKCSYKEMLEKSS</sequence>
<evidence type="ECO:0000313" key="2">
    <source>
        <dbReference type="RefSeq" id="XP_016450504.1"/>
    </source>
</evidence>
<dbReference type="AlphaFoldDB" id="A0A1S3YEE4"/>
<dbReference type="KEGG" id="nta:107775298"/>
<dbReference type="PANTHER" id="PTHR37710:SF1">
    <property type="entry name" value="TRANSMEMBRANE PROTEIN"/>
    <property type="match status" value="1"/>
</dbReference>
<reference evidence="2" key="2">
    <citation type="submission" date="2025-08" db="UniProtKB">
        <authorList>
            <consortium name="RefSeq"/>
        </authorList>
    </citation>
    <scope>IDENTIFICATION</scope>
    <source>
        <tissue evidence="2">Leaf</tissue>
    </source>
</reference>
<dbReference type="PaxDb" id="4097-A0A1S3YEE4"/>
<keyword evidence="1" id="KW-1185">Reference proteome</keyword>
<gene>
    <name evidence="2" type="primary">LOC107775298</name>
</gene>
<evidence type="ECO:0000313" key="1">
    <source>
        <dbReference type="Proteomes" id="UP000790787"/>
    </source>
</evidence>
<dbReference type="OrthoDB" id="1939616at2759"/>